<dbReference type="Proteomes" id="UP000002624">
    <property type="component" value="Unassembled WGS sequence"/>
</dbReference>
<reference evidence="2" key="1">
    <citation type="submission" date="2009-05" db="EMBL/GenBank/DDBJ databases">
        <title>The genome sequence of Ajellomyces capsulatus strain H143.</title>
        <authorList>
            <person name="Champion M."/>
            <person name="Cuomo C.A."/>
            <person name="Ma L.-J."/>
            <person name="Henn M.R."/>
            <person name="Sil A."/>
            <person name="Goldman B."/>
            <person name="Young S.K."/>
            <person name="Kodira C.D."/>
            <person name="Zeng Q."/>
            <person name="Koehrsen M."/>
            <person name="Alvarado L."/>
            <person name="Berlin A.M."/>
            <person name="Borenstein D."/>
            <person name="Chen Z."/>
            <person name="Engels R."/>
            <person name="Freedman E."/>
            <person name="Gellesch M."/>
            <person name="Goldberg J."/>
            <person name="Griggs A."/>
            <person name="Gujja S."/>
            <person name="Heiman D.I."/>
            <person name="Hepburn T.A."/>
            <person name="Howarth C."/>
            <person name="Jen D."/>
            <person name="Larson L."/>
            <person name="Lewis B."/>
            <person name="Mehta T."/>
            <person name="Park D."/>
            <person name="Pearson M."/>
            <person name="Roberts A."/>
            <person name="Saif S."/>
            <person name="Shea T.D."/>
            <person name="Shenoy N."/>
            <person name="Sisk P."/>
            <person name="Stolte C."/>
            <person name="Sykes S."/>
            <person name="Walk T."/>
            <person name="White J."/>
            <person name="Yandava C."/>
            <person name="Klein B."/>
            <person name="McEwen J.G."/>
            <person name="Puccia R."/>
            <person name="Goldman G.H."/>
            <person name="Felipe M.S."/>
            <person name="Nino-Vega G."/>
            <person name="San-Blas G."/>
            <person name="Taylor J.W."/>
            <person name="Mendoza L."/>
            <person name="Galagan J.E."/>
            <person name="Nusbaum C."/>
            <person name="Birren B.W."/>
        </authorList>
    </citation>
    <scope>NUCLEOTIDE SEQUENCE [LARGE SCALE GENOMIC DNA]</scope>
    <source>
        <strain evidence="2">H143</strain>
    </source>
</reference>
<organism evidence="1 2">
    <name type="scientific">Ajellomyces capsulatus (strain H143)</name>
    <name type="common">Darling's disease fungus</name>
    <name type="synonym">Histoplasma capsulatum</name>
    <dbReference type="NCBI Taxonomy" id="544712"/>
    <lineage>
        <taxon>Eukaryota</taxon>
        <taxon>Fungi</taxon>
        <taxon>Dikarya</taxon>
        <taxon>Ascomycota</taxon>
        <taxon>Pezizomycotina</taxon>
        <taxon>Eurotiomycetes</taxon>
        <taxon>Eurotiomycetidae</taxon>
        <taxon>Onygenales</taxon>
        <taxon>Ajellomycetaceae</taxon>
        <taxon>Histoplasma</taxon>
    </lineage>
</organism>
<dbReference type="EMBL" id="GG692422">
    <property type="protein sequence ID" value="EER41912.1"/>
    <property type="molecule type" value="Genomic_DNA"/>
</dbReference>
<gene>
    <name evidence="1" type="ORF">HCDG_03371</name>
</gene>
<dbReference type="HOGENOM" id="CLU_1958966_0_0_1"/>
<proteinExistence type="predicted"/>
<accession>C6HBH2</accession>
<name>C6HBH2_AJECH</name>
<evidence type="ECO:0000313" key="1">
    <source>
        <dbReference type="EMBL" id="EER41912.1"/>
    </source>
</evidence>
<dbReference type="VEuPathDB" id="FungiDB:HCDG_03371"/>
<evidence type="ECO:0000313" key="2">
    <source>
        <dbReference type="Proteomes" id="UP000002624"/>
    </source>
</evidence>
<sequence length="128" mass="14244">MLEKLSLPAASAVRISTGLAEQKGAEDFSGSLDKLEVLRGLGSSRVHCSAACGIGQQWAQTLKSWVNRTRPQQIETAKIEVEDPAFLLRSRFSSYCKTNPKQINIIKRYYMLNLDPDCTGQQQRKAVT</sequence>
<dbReference type="AlphaFoldDB" id="C6HBH2"/>
<protein>
    <submittedName>
        <fullName evidence="1">Uncharacterized protein</fullName>
    </submittedName>
</protein>